<sequence>MTEETCQEQRGEGNEINMKRPLSITALSTIAVQSGQMQIVVSVLKSGSSVHLQLVHVEPGLCEIGSNQEENQTLIREQKQLLGKLQVQSTIKPSHRFKAFGCFENLY</sequence>
<evidence type="ECO:0000313" key="1">
    <source>
        <dbReference type="Ensembl" id="ENSPMGP00000016463.1"/>
    </source>
</evidence>
<dbReference type="Ensembl" id="ENSPMGT00000017584.1">
    <property type="protein sequence ID" value="ENSPMGP00000016463.1"/>
    <property type="gene ID" value="ENSPMGG00000013533.1"/>
</dbReference>
<reference evidence="1" key="2">
    <citation type="submission" date="2025-09" db="UniProtKB">
        <authorList>
            <consortium name="Ensembl"/>
        </authorList>
    </citation>
    <scope>IDENTIFICATION</scope>
</reference>
<dbReference type="Proteomes" id="UP000261520">
    <property type="component" value="Unplaced"/>
</dbReference>
<dbReference type="AlphaFoldDB" id="A0A3B4AH92"/>
<name>A0A3B4AH92_9GOBI</name>
<proteinExistence type="predicted"/>
<keyword evidence="2" id="KW-1185">Reference proteome</keyword>
<accession>A0A3B4AH92</accession>
<organism evidence="1 2">
    <name type="scientific">Periophthalmus magnuspinnatus</name>
    <dbReference type="NCBI Taxonomy" id="409849"/>
    <lineage>
        <taxon>Eukaryota</taxon>
        <taxon>Metazoa</taxon>
        <taxon>Chordata</taxon>
        <taxon>Craniata</taxon>
        <taxon>Vertebrata</taxon>
        <taxon>Euteleostomi</taxon>
        <taxon>Actinopterygii</taxon>
        <taxon>Neopterygii</taxon>
        <taxon>Teleostei</taxon>
        <taxon>Neoteleostei</taxon>
        <taxon>Acanthomorphata</taxon>
        <taxon>Gobiaria</taxon>
        <taxon>Gobiiformes</taxon>
        <taxon>Gobioidei</taxon>
        <taxon>Gobiidae</taxon>
        <taxon>Oxudercinae</taxon>
        <taxon>Periophthalmus</taxon>
    </lineage>
</organism>
<reference evidence="1" key="1">
    <citation type="submission" date="2025-08" db="UniProtKB">
        <authorList>
            <consortium name="Ensembl"/>
        </authorList>
    </citation>
    <scope>IDENTIFICATION</scope>
</reference>
<protein>
    <submittedName>
        <fullName evidence="1">Uncharacterized protein</fullName>
    </submittedName>
</protein>
<evidence type="ECO:0000313" key="2">
    <source>
        <dbReference type="Proteomes" id="UP000261520"/>
    </source>
</evidence>
<dbReference type="STRING" id="409849.ENSPMGP00000016463"/>